<dbReference type="GO" id="GO:0004034">
    <property type="term" value="F:aldose 1-epimerase activity"/>
    <property type="evidence" value="ECO:0007669"/>
    <property type="project" value="UniProtKB-EC"/>
</dbReference>
<evidence type="ECO:0000313" key="10">
    <source>
        <dbReference type="Proteomes" id="UP000197153"/>
    </source>
</evidence>
<feature type="binding site" evidence="8">
    <location>
        <begin position="175"/>
        <end position="177"/>
    </location>
    <ligand>
        <name>beta-D-galactose</name>
        <dbReference type="ChEBI" id="CHEBI:27667"/>
    </ligand>
</feature>
<accession>A0A248JVT4</accession>
<dbReference type="InterPro" id="IPR014718">
    <property type="entry name" value="GH-type_carb-bd"/>
</dbReference>
<dbReference type="PIRSF" id="PIRSF005096">
    <property type="entry name" value="GALM"/>
    <property type="match status" value="1"/>
</dbReference>
<feature type="binding site" evidence="7">
    <location>
        <position position="245"/>
    </location>
    <ligand>
        <name>beta-D-galactose</name>
        <dbReference type="ChEBI" id="CHEBI:27667"/>
    </ligand>
</feature>
<keyword evidence="3 5" id="KW-0413">Isomerase</keyword>
<keyword evidence="10" id="KW-1185">Reference proteome</keyword>
<name>A0A248JVT4_9PROT</name>
<dbReference type="SUPFAM" id="SSF74650">
    <property type="entry name" value="Galactose mutarotase-like"/>
    <property type="match status" value="1"/>
</dbReference>
<gene>
    <name evidence="9" type="ORF">Y958_17445</name>
</gene>
<evidence type="ECO:0000256" key="3">
    <source>
        <dbReference type="ARBA" id="ARBA00023235"/>
    </source>
</evidence>
<dbReference type="Proteomes" id="UP000197153">
    <property type="component" value="Chromosome 2"/>
</dbReference>
<evidence type="ECO:0000256" key="2">
    <source>
        <dbReference type="ARBA" id="ARBA00006206"/>
    </source>
</evidence>
<dbReference type="EC" id="5.1.3.3" evidence="5"/>
<dbReference type="EMBL" id="CP022111">
    <property type="protein sequence ID" value="ASG22699.1"/>
    <property type="molecule type" value="Genomic_DNA"/>
</dbReference>
<dbReference type="InterPro" id="IPR011013">
    <property type="entry name" value="Gal_mutarotase_sf_dom"/>
</dbReference>
<comment type="similarity">
    <text evidence="2 5">Belongs to the aldose epimerase family.</text>
</comment>
<sequence length="340" mass="36792">MIRSFGTTRDGAPVRAVPLGPADGLQAEVLTYGGILRQLSVPGPKGRRNLVLGLPDVAAYENDPAYLGCLVGRYGNRIANARYTYQGRTVELVPNEGVNQLHGGPGAYGRKVWRLQDFQGGADSRLVLGLTSPDGENGFPGTLEVTAEITISGGDLTLRFTAIGDADTPVSLTWHPYFNLAGDPQVAADRQMLRLRSQHFLPVGPGLIPTGALEPVAGTAFDFRRPRLATPRHNHPQIFQAGGYDHCFVLDREDTWDEAADWAATLSSPDSGVSLRLHTDQPSVQFYGGQGLASQYPDLGTGVCLEPQAFPDAPNQPSFPDTMLKAGDRYSRMMRFSLSW</sequence>
<dbReference type="Pfam" id="PF01263">
    <property type="entry name" value="Aldose_epim"/>
    <property type="match status" value="1"/>
</dbReference>
<organism evidence="9 10">
    <name type="scientific">Nitrospirillum viridazoti CBAmc</name>
    <dbReference type="NCBI Taxonomy" id="1441467"/>
    <lineage>
        <taxon>Bacteria</taxon>
        <taxon>Pseudomonadati</taxon>
        <taxon>Pseudomonadota</taxon>
        <taxon>Alphaproteobacteria</taxon>
        <taxon>Rhodospirillales</taxon>
        <taxon>Azospirillaceae</taxon>
        <taxon>Nitrospirillum</taxon>
        <taxon>Nitrospirillum viridazoti</taxon>
    </lineage>
</organism>
<dbReference type="NCBIfam" id="NF008277">
    <property type="entry name" value="PRK11055.1"/>
    <property type="match status" value="1"/>
</dbReference>
<evidence type="ECO:0000313" key="9">
    <source>
        <dbReference type="EMBL" id="ASG22699.1"/>
    </source>
</evidence>
<feature type="active site" description="Proton donor" evidence="6">
    <location>
        <position position="175"/>
    </location>
</feature>
<dbReference type="InterPro" id="IPR008183">
    <property type="entry name" value="Aldose_1/G6P_1-epimerase"/>
</dbReference>
<comment type="pathway">
    <text evidence="1 5">Carbohydrate metabolism; hexose metabolism.</text>
</comment>
<dbReference type="Gene3D" id="2.70.98.10">
    <property type="match status" value="1"/>
</dbReference>
<evidence type="ECO:0000256" key="8">
    <source>
        <dbReference type="PIRSR" id="PIRSR005096-3"/>
    </source>
</evidence>
<reference evidence="9 10" key="1">
    <citation type="submission" date="2017-06" db="EMBL/GenBank/DDBJ databases">
        <title>Complete genome sequence of Nitrospirillum amazonense strain CBAmC, an endophytic nitrogen-fixing and plant growth-promoting bacterium, isolated from sugarcane.</title>
        <authorList>
            <person name="Schwab S."/>
            <person name="dos Santos Teixeira K.R."/>
            <person name="Simoes Araujo J.L."/>
            <person name="Soares Vidal M."/>
            <person name="Borges de Freitas H.R."/>
            <person name="Rivello Crivelaro A.L."/>
            <person name="Bueno de Camargo Nunes A."/>
            <person name="dos Santos C.M."/>
            <person name="Palmeira da Silva Rosa D."/>
            <person name="da Silva Padilha D."/>
            <person name="da Silva E."/>
            <person name="Araujo Terra L."/>
            <person name="Soares Mendes V."/>
            <person name="Farinelli L."/>
            <person name="Magalhaes Cruz L."/>
            <person name="Baldani J.I."/>
        </authorList>
    </citation>
    <scope>NUCLEOTIDE SEQUENCE [LARGE SCALE GENOMIC DNA]</scope>
    <source>
        <strain evidence="9 10">CBAmC</strain>
    </source>
</reference>
<evidence type="ECO:0000256" key="1">
    <source>
        <dbReference type="ARBA" id="ARBA00005028"/>
    </source>
</evidence>
<dbReference type="PANTHER" id="PTHR10091:SF0">
    <property type="entry name" value="GALACTOSE MUTAROTASE"/>
    <property type="match status" value="1"/>
</dbReference>
<feature type="binding site" evidence="8">
    <location>
        <begin position="76"/>
        <end position="77"/>
    </location>
    <ligand>
        <name>beta-D-galactose</name>
        <dbReference type="ChEBI" id="CHEBI:27667"/>
    </ligand>
</feature>
<dbReference type="InterPro" id="IPR015443">
    <property type="entry name" value="Aldose_1-epimerase"/>
</dbReference>
<dbReference type="KEGG" id="nao:Y958_17445"/>
<dbReference type="CDD" id="cd09019">
    <property type="entry name" value="galactose_mutarotase_like"/>
    <property type="match status" value="1"/>
</dbReference>
<comment type="catalytic activity">
    <reaction evidence="5">
        <text>alpha-D-glucose = beta-D-glucose</text>
        <dbReference type="Rhea" id="RHEA:10264"/>
        <dbReference type="ChEBI" id="CHEBI:15903"/>
        <dbReference type="ChEBI" id="CHEBI:17925"/>
        <dbReference type="EC" id="5.1.3.3"/>
    </reaction>
</comment>
<dbReference type="GO" id="GO:0005737">
    <property type="term" value="C:cytoplasm"/>
    <property type="evidence" value="ECO:0007669"/>
    <property type="project" value="TreeGrafter"/>
</dbReference>
<dbReference type="UniPathway" id="UPA00242"/>
<evidence type="ECO:0000256" key="5">
    <source>
        <dbReference type="PIRNR" id="PIRNR005096"/>
    </source>
</evidence>
<dbReference type="PANTHER" id="PTHR10091">
    <property type="entry name" value="ALDOSE-1-EPIMERASE"/>
    <property type="match status" value="1"/>
</dbReference>
<dbReference type="InterPro" id="IPR047215">
    <property type="entry name" value="Galactose_mutarotase-like"/>
</dbReference>
<dbReference type="GO" id="GO:0030246">
    <property type="term" value="F:carbohydrate binding"/>
    <property type="evidence" value="ECO:0007669"/>
    <property type="project" value="InterPro"/>
</dbReference>
<evidence type="ECO:0000256" key="6">
    <source>
        <dbReference type="PIRSR" id="PIRSR005096-1"/>
    </source>
</evidence>
<feature type="active site" description="Proton acceptor" evidence="6">
    <location>
        <position position="306"/>
    </location>
</feature>
<dbReference type="AlphaFoldDB" id="A0A248JVT4"/>
<dbReference type="GO" id="GO:0033499">
    <property type="term" value="P:galactose catabolic process via UDP-galactose, Leloir pathway"/>
    <property type="evidence" value="ECO:0007669"/>
    <property type="project" value="TreeGrafter"/>
</dbReference>
<evidence type="ECO:0000256" key="7">
    <source>
        <dbReference type="PIRSR" id="PIRSR005096-2"/>
    </source>
</evidence>
<keyword evidence="4 5" id="KW-0119">Carbohydrate metabolism</keyword>
<evidence type="ECO:0000256" key="4">
    <source>
        <dbReference type="ARBA" id="ARBA00023277"/>
    </source>
</evidence>
<dbReference type="RefSeq" id="WP_088873252.1">
    <property type="nucleotide sequence ID" value="NZ_CP022111.1"/>
</dbReference>
<proteinExistence type="inferred from homology"/>
<dbReference type="GO" id="GO:0006006">
    <property type="term" value="P:glucose metabolic process"/>
    <property type="evidence" value="ECO:0007669"/>
    <property type="project" value="TreeGrafter"/>
</dbReference>
<protein>
    <recommendedName>
        <fullName evidence="5">Aldose 1-epimerase</fullName>
        <ecNumber evidence="5">5.1.3.3</ecNumber>
    </recommendedName>
</protein>